<comment type="caution">
    <text evidence="1">The sequence shown here is derived from an EMBL/GenBank/DDBJ whole genome shotgun (WGS) entry which is preliminary data.</text>
</comment>
<dbReference type="RefSeq" id="WP_210535591.1">
    <property type="nucleotide sequence ID" value="NZ_JAGKTC010000001.1"/>
</dbReference>
<dbReference type="Proteomes" id="UP000673447">
    <property type="component" value="Unassembled WGS sequence"/>
</dbReference>
<evidence type="ECO:0000313" key="2">
    <source>
        <dbReference type="Proteomes" id="UP000673447"/>
    </source>
</evidence>
<organism evidence="1 2">
    <name type="scientific">Pseudoxanthomonas helianthi</name>
    <dbReference type="NCBI Taxonomy" id="1453541"/>
    <lineage>
        <taxon>Bacteria</taxon>
        <taxon>Pseudomonadati</taxon>
        <taxon>Pseudomonadota</taxon>
        <taxon>Gammaproteobacteria</taxon>
        <taxon>Lysobacterales</taxon>
        <taxon>Lysobacteraceae</taxon>
        <taxon>Pseudoxanthomonas</taxon>
    </lineage>
</organism>
<dbReference type="AlphaFoldDB" id="A0A940X2W5"/>
<evidence type="ECO:0008006" key="3">
    <source>
        <dbReference type="Google" id="ProtNLM"/>
    </source>
</evidence>
<name>A0A940X2W5_9GAMM</name>
<sequence>MTDIKHRALLSMIALCTALSACKPDPAVIAKRETAAQQKTRQRADVIAQMRFPRCLFLATNGAEVNIPITLTESMDYNACVVEQAKKPMTNEAFHAAIAKLYPMDKVEKSENFHCSDAGGEESCSTSGLSWDQDSSIAVRFSPKGEVTSISITWSGHSIGKKLRDLWGEPAATFDKTTRMQYQYSTDSSPTVFFIGIGDGETRVSTYF</sequence>
<proteinExistence type="predicted"/>
<reference evidence="1" key="2">
    <citation type="submission" date="2021-03" db="EMBL/GenBank/DDBJ databases">
        <authorList>
            <person name="Cao W."/>
        </authorList>
    </citation>
    <scope>NUCLEOTIDE SEQUENCE</scope>
    <source>
        <strain evidence="1">110414</strain>
    </source>
</reference>
<keyword evidence="2" id="KW-1185">Reference proteome</keyword>
<protein>
    <recommendedName>
        <fullName evidence="3">Lipoprotein</fullName>
    </recommendedName>
</protein>
<accession>A0A940X2W5</accession>
<dbReference type="PROSITE" id="PS51257">
    <property type="entry name" value="PROKAR_LIPOPROTEIN"/>
    <property type="match status" value="1"/>
</dbReference>
<reference evidence="1" key="1">
    <citation type="journal article" date="2016" name="Int. J. Syst. Evol. Microbiol.">
        <title>Pseudoxanthomonas helianthi sp. nov., isolated from roots of Jerusalem artichoke (Helianthus tuberosus).</title>
        <authorList>
            <person name="Kittiwongwattana C."/>
            <person name="Thawai C."/>
        </authorList>
    </citation>
    <scope>NUCLEOTIDE SEQUENCE</scope>
    <source>
        <strain evidence="1">110414</strain>
    </source>
</reference>
<dbReference type="EMBL" id="JAGKTC010000001">
    <property type="protein sequence ID" value="MBP3983764.1"/>
    <property type="molecule type" value="Genomic_DNA"/>
</dbReference>
<evidence type="ECO:0000313" key="1">
    <source>
        <dbReference type="EMBL" id="MBP3983764.1"/>
    </source>
</evidence>
<gene>
    <name evidence="1" type="ORF">J5837_04925</name>
</gene>